<sequence length="55" mass="6146">MAEVQYECSKCGRSSSFETDGARMFLLDDDTPRPPTYVVDCPHCEATNTVTVQNE</sequence>
<keyword evidence="2" id="KW-1185">Reference proteome</keyword>
<comment type="caution">
    <text evidence="1">The sequence shown here is derived from an EMBL/GenBank/DDBJ whole genome shotgun (WGS) entry which is preliminary data.</text>
</comment>
<protein>
    <recommendedName>
        <fullName evidence="3">Small CPxCG-related zinc finger protein</fullName>
    </recommendedName>
</protein>
<organism evidence="1 2">
    <name type="scientific">Halomonas cupida</name>
    <dbReference type="NCBI Taxonomy" id="44933"/>
    <lineage>
        <taxon>Bacteria</taxon>
        <taxon>Pseudomonadati</taxon>
        <taxon>Pseudomonadota</taxon>
        <taxon>Gammaproteobacteria</taxon>
        <taxon>Oceanospirillales</taxon>
        <taxon>Halomonadaceae</taxon>
        <taxon>Halomonas</taxon>
    </lineage>
</organism>
<accession>A0ABQ0WE96</accession>
<evidence type="ECO:0000313" key="2">
    <source>
        <dbReference type="Proteomes" id="UP000321726"/>
    </source>
</evidence>
<name>A0ABQ0WE96_9GAMM</name>
<dbReference type="EMBL" id="BJXU01000070">
    <property type="protein sequence ID" value="GEN23970.1"/>
    <property type="molecule type" value="Genomic_DNA"/>
</dbReference>
<gene>
    <name evidence="1" type="ORF">HCU01_19190</name>
</gene>
<reference evidence="1 2" key="1">
    <citation type="submission" date="2019-07" db="EMBL/GenBank/DDBJ databases">
        <title>Whole genome shotgun sequence of Halomonas cupida NBRC 102219.</title>
        <authorList>
            <person name="Hosoyama A."/>
            <person name="Uohara A."/>
            <person name="Ohji S."/>
            <person name="Ichikawa N."/>
        </authorList>
    </citation>
    <scope>NUCLEOTIDE SEQUENCE [LARGE SCALE GENOMIC DNA]</scope>
    <source>
        <strain evidence="1 2">NBRC 102219</strain>
    </source>
</reference>
<proteinExistence type="predicted"/>
<evidence type="ECO:0008006" key="3">
    <source>
        <dbReference type="Google" id="ProtNLM"/>
    </source>
</evidence>
<evidence type="ECO:0000313" key="1">
    <source>
        <dbReference type="EMBL" id="GEN23970.1"/>
    </source>
</evidence>
<dbReference type="Proteomes" id="UP000321726">
    <property type="component" value="Unassembled WGS sequence"/>
</dbReference>